<evidence type="ECO:0000313" key="2">
    <source>
        <dbReference type="Proteomes" id="UP000637239"/>
    </source>
</evidence>
<sequence length="100" mass="11035">MLCALLYTEYSVSTKEHGFQLDRKMIVNAPSTYGYGVAGPLSEQLLELLIREYGVPITFPETSTIGISNLRSAHFHANKADLTAEDADLAREIFSGKLRA</sequence>
<organism evidence="1 2">
    <name type="scientific">Aspergillus chevalieri</name>
    <name type="common">Eurotium chevalieri</name>
    <dbReference type="NCBI Taxonomy" id="182096"/>
    <lineage>
        <taxon>Eukaryota</taxon>
        <taxon>Fungi</taxon>
        <taxon>Dikarya</taxon>
        <taxon>Ascomycota</taxon>
        <taxon>Pezizomycotina</taxon>
        <taxon>Eurotiomycetes</taxon>
        <taxon>Eurotiomycetidae</taxon>
        <taxon>Eurotiales</taxon>
        <taxon>Aspergillaceae</taxon>
        <taxon>Aspergillus</taxon>
        <taxon>Aspergillus subgen. Aspergillus</taxon>
    </lineage>
</organism>
<gene>
    <name evidence="1" type="ORF">ACHE_80601S</name>
</gene>
<dbReference type="AlphaFoldDB" id="A0A7R7VXT4"/>
<accession>A0A7R7VXT4</accession>
<protein>
    <submittedName>
        <fullName evidence="1">Uncharacterized protein</fullName>
    </submittedName>
</protein>
<dbReference type="GeneID" id="66987050"/>
<reference evidence="1" key="1">
    <citation type="submission" date="2021-01" db="EMBL/GenBank/DDBJ databases">
        <authorList>
            <consortium name="Aspergillus chevalieri M1 genome sequencing consortium"/>
            <person name="Kazuki M."/>
            <person name="Futagami T."/>
        </authorList>
    </citation>
    <scope>NUCLEOTIDE SEQUENCE</scope>
    <source>
        <strain evidence="1">M1</strain>
    </source>
</reference>
<dbReference type="Proteomes" id="UP000637239">
    <property type="component" value="Chromosome 8"/>
</dbReference>
<dbReference type="RefSeq" id="XP_043141214.1">
    <property type="nucleotide sequence ID" value="XM_043283990.1"/>
</dbReference>
<dbReference type="KEGG" id="ache:ACHE_80601S"/>
<name>A0A7R7VXT4_ASPCH</name>
<reference evidence="1" key="2">
    <citation type="submission" date="2021-02" db="EMBL/GenBank/DDBJ databases">
        <title>Aspergillus chevalieri M1 genome sequence.</title>
        <authorList>
            <person name="Kadooka C."/>
            <person name="Mori K."/>
            <person name="Futagami T."/>
        </authorList>
    </citation>
    <scope>NUCLEOTIDE SEQUENCE</scope>
    <source>
        <strain evidence="1">M1</strain>
    </source>
</reference>
<evidence type="ECO:0000313" key="1">
    <source>
        <dbReference type="EMBL" id="BCR92701.1"/>
    </source>
</evidence>
<proteinExistence type="predicted"/>
<dbReference type="EMBL" id="AP024423">
    <property type="protein sequence ID" value="BCR92701.1"/>
    <property type="molecule type" value="Genomic_DNA"/>
</dbReference>
<keyword evidence="2" id="KW-1185">Reference proteome</keyword>